<evidence type="ECO:0000313" key="4">
    <source>
        <dbReference type="Proteomes" id="UP000298111"/>
    </source>
</evidence>
<feature type="transmembrane region" description="Helical" evidence="2">
    <location>
        <begin position="268"/>
        <end position="295"/>
    </location>
</feature>
<dbReference type="PANTHER" id="PTHR33133">
    <property type="entry name" value="OS08G0107100 PROTEIN-RELATED"/>
    <property type="match status" value="1"/>
</dbReference>
<reference evidence="3 4" key="1">
    <citation type="submission" date="2018-10" db="EMBL/GenBank/DDBJ databases">
        <title>Isolation of pseudouridimycin from Streptomyces albus DSM 40763.</title>
        <authorList>
            <person name="Rosenqvist P."/>
            <person name="Metsae-Ketelae M."/>
            <person name="Virta P."/>
        </authorList>
    </citation>
    <scope>NUCLEOTIDE SEQUENCE [LARGE SCALE GENOMIC DNA]</scope>
    <source>
        <strain evidence="3 4">DSM 40763</strain>
    </source>
</reference>
<organism evidence="3 4">
    <name type="scientific">Streptomyces albus</name>
    <dbReference type="NCBI Taxonomy" id="1888"/>
    <lineage>
        <taxon>Bacteria</taxon>
        <taxon>Bacillati</taxon>
        <taxon>Actinomycetota</taxon>
        <taxon>Actinomycetes</taxon>
        <taxon>Kitasatosporales</taxon>
        <taxon>Streptomycetaceae</taxon>
        <taxon>Streptomyces</taxon>
    </lineage>
</organism>
<dbReference type="EMBL" id="RCIY01000095">
    <property type="protein sequence ID" value="TGG77222.1"/>
    <property type="molecule type" value="Genomic_DNA"/>
</dbReference>
<gene>
    <name evidence="3" type="ORF">D8771_27290</name>
</gene>
<feature type="compositionally biased region" description="Gly residues" evidence="1">
    <location>
        <begin position="110"/>
        <end position="126"/>
    </location>
</feature>
<accession>A0A8H1L4G0</accession>
<feature type="transmembrane region" description="Helical" evidence="2">
    <location>
        <begin position="301"/>
        <end position="322"/>
    </location>
</feature>
<feature type="compositionally biased region" description="Low complexity" evidence="1">
    <location>
        <begin position="1"/>
        <end position="15"/>
    </location>
</feature>
<keyword evidence="2" id="KW-0812">Transmembrane</keyword>
<proteinExistence type="predicted"/>
<feature type="compositionally biased region" description="Basic and acidic residues" evidence="1">
    <location>
        <begin position="30"/>
        <end position="59"/>
    </location>
</feature>
<dbReference type="InterPro" id="IPR055966">
    <property type="entry name" value="DUF7544"/>
</dbReference>
<dbReference type="RefSeq" id="WP_135567601.1">
    <property type="nucleotide sequence ID" value="NZ_CP103060.1"/>
</dbReference>
<dbReference type="Pfam" id="PF24400">
    <property type="entry name" value="DUF7544"/>
    <property type="match status" value="1"/>
</dbReference>
<dbReference type="PANTHER" id="PTHR33133:SF1">
    <property type="entry name" value="EXPRESSED PROTEIN-RELATED"/>
    <property type="match status" value="1"/>
</dbReference>
<protein>
    <recommendedName>
        <fullName evidence="5">Glycerophosphoryl diester phosphodiesterase membrane domain-containing protein</fullName>
    </recommendedName>
</protein>
<feature type="transmembrane region" description="Helical" evidence="2">
    <location>
        <begin position="353"/>
        <end position="384"/>
    </location>
</feature>
<dbReference type="Proteomes" id="UP000298111">
    <property type="component" value="Unassembled WGS sequence"/>
</dbReference>
<feature type="transmembrane region" description="Helical" evidence="2">
    <location>
        <begin position="404"/>
        <end position="430"/>
    </location>
</feature>
<evidence type="ECO:0008006" key="5">
    <source>
        <dbReference type="Google" id="ProtNLM"/>
    </source>
</evidence>
<comment type="caution">
    <text evidence="3">The sequence shown here is derived from an EMBL/GenBank/DDBJ whole genome shotgun (WGS) entry which is preliminary data.</text>
</comment>
<evidence type="ECO:0000313" key="3">
    <source>
        <dbReference type="EMBL" id="TGG77222.1"/>
    </source>
</evidence>
<feature type="transmembrane region" description="Helical" evidence="2">
    <location>
        <begin position="223"/>
        <end position="248"/>
    </location>
</feature>
<evidence type="ECO:0000256" key="2">
    <source>
        <dbReference type="SAM" id="Phobius"/>
    </source>
</evidence>
<feature type="transmembrane region" description="Helical" evidence="2">
    <location>
        <begin position="166"/>
        <end position="189"/>
    </location>
</feature>
<keyword evidence="2" id="KW-0472">Membrane</keyword>
<evidence type="ECO:0000256" key="1">
    <source>
        <dbReference type="SAM" id="MobiDB-lite"/>
    </source>
</evidence>
<dbReference type="AlphaFoldDB" id="A0A8H1L4G0"/>
<dbReference type="GeneID" id="75183337"/>
<name>A0A8H1L4G0_9ACTN</name>
<feature type="region of interest" description="Disordered" evidence="1">
    <location>
        <begin position="1"/>
        <end position="133"/>
    </location>
</feature>
<sequence length="464" mass="48173">MNDSPGWASPGSSSPEPGPDRPADTTAQGEDAKGDDTEHTTSDAVPRPRDDQSGDDRPRNWSSQQPPAAPQDSAWGAPTTGRSPRNGPARPGHQDANPAPQPPAAPGPGWNQGGWNQGGWNQGGWHNGWARQPLPPKPGVVPLRPLGVGEILDGSVSTMRAHWRTVLGISLAVAVITELVSALVMGLWLGDTSSELDALAETDNPSMDDVSGALTSAFSSLSVVAVVSMLGSVIATAMLTVVVSRAVLGRNVTLGEAWRDSRPQLLRLLGLLIVIPLLVSVAFLVCLLPGLLLSFGGSANLGIALLFLGFLGGLAAGAWIWVRFCLAPPALMLEKQGLLAALRRSGKLVSGSWWRILGIQLLAFLLISAISFVAALPTTVISALFTGGSTLTDTAAATGWTPLIINGIGSVIASAISLPLNAGITALLYLDQRIRREALDLELARAAGVPGYDNPTPEPPAPGS</sequence>
<keyword evidence="2" id="KW-1133">Transmembrane helix</keyword>